<dbReference type="Gene3D" id="3.40.50.1820">
    <property type="entry name" value="alpha/beta hydrolase"/>
    <property type="match status" value="1"/>
</dbReference>
<organism evidence="1 2">
    <name type="scientific">Brucella intermedia 229E</name>
    <dbReference type="NCBI Taxonomy" id="1337887"/>
    <lineage>
        <taxon>Bacteria</taxon>
        <taxon>Pseudomonadati</taxon>
        <taxon>Pseudomonadota</taxon>
        <taxon>Alphaproteobacteria</taxon>
        <taxon>Hyphomicrobiales</taxon>
        <taxon>Brucellaceae</taxon>
        <taxon>Brucella/Ochrobactrum group</taxon>
        <taxon>Brucella</taxon>
    </lineage>
</organism>
<dbReference type="AlphaFoldDB" id="U4VCD1"/>
<accession>U4VCD1</accession>
<dbReference type="EMBL" id="ASXJ01000005">
    <property type="protein sequence ID" value="ERM03655.1"/>
    <property type="molecule type" value="Genomic_DNA"/>
</dbReference>
<reference evidence="1 2" key="1">
    <citation type="journal article" date="2014" name="FEMS Microbiol. Lett.">
        <title>Genome sequencing analysis reveals virulence-related gene content of Ochrobactrum intermedium strain 229E, a urease-positive strain isolated from the human gastric niche.</title>
        <authorList>
            <person name="Kulkarni G.J."/>
            <person name="Shetty S."/>
            <person name="Dharne M.S."/>
            <person name="Shouche Y.S."/>
        </authorList>
    </citation>
    <scope>NUCLEOTIDE SEQUENCE [LARGE SCALE GENOMIC DNA]</scope>
    <source>
        <strain evidence="1 2">229E</strain>
    </source>
</reference>
<evidence type="ECO:0008006" key="3">
    <source>
        <dbReference type="Google" id="ProtNLM"/>
    </source>
</evidence>
<name>U4VCD1_9HYPH</name>
<dbReference type="InterPro" id="IPR029058">
    <property type="entry name" value="AB_hydrolase_fold"/>
</dbReference>
<gene>
    <name evidence="1" type="ORF">Q644_00605</name>
</gene>
<evidence type="ECO:0000313" key="2">
    <source>
        <dbReference type="Proteomes" id="UP000016842"/>
    </source>
</evidence>
<dbReference type="Proteomes" id="UP000016842">
    <property type="component" value="Unassembled WGS sequence"/>
</dbReference>
<evidence type="ECO:0000313" key="1">
    <source>
        <dbReference type="EMBL" id="ERM03655.1"/>
    </source>
</evidence>
<protein>
    <recommendedName>
        <fullName evidence="3">Alpha/beta hydrolase</fullName>
    </recommendedName>
</protein>
<dbReference type="PATRIC" id="fig|1337887.3.peg.126"/>
<proteinExistence type="predicted"/>
<sequence length="134" mass="14762">MLLDAFLPEDGEKLLDHEPSLIDIYAAKVSEDGNWHIPPLRSAEFGVTEADQAWVDGKLTPHPVASYFEPVSLEPLTIPPGRTYIRCSQADGTFLARSISRALSGGWHYVEIDAPHDAMISHPDIVASVLLETR</sequence>
<comment type="caution">
    <text evidence="1">The sequence shown here is derived from an EMBL/GenBank/DDBJ whole genome shotgun (WGS) entry which is preliminary data.</text>
</comment>